<reference evidence="3" key="1">
    <citation type="journal article" date="2014" name="Proc. Natl. Acad. Sci. U.S.A.">
        <title>Extensive sampling of basidiomycete genomes demonstrates inadequacy of the white-rot/brown-rot paradigm for wood decay fungi.</title>
        <authorList>
            <person name="Riley R."/>
            <person name="Salamov A.A."/>
            <person name="Brown D.W."/>
            <person name="Nagy L.G."/>
            <person name="Floudas D."/>
            <person name="Held B.W."/>
            <person name="Levasseur A."/>
            <person name="Lombard V."/>
            <person name="Morin E."/>
            <person name="Otillar R."/>
            <person name="Lindquist E.A."/>
            <person name="Sun H."/>
            <person name="LaButti K.M."/>
            <person name="Schmutz J."/>
            <person name="Jabbour D."/>
            <person name="Luo H."/>
            <person name="Baker S.E."/>
            <person name="Pisabarro A.G."/>
            <person name="Walton J.D."/>
            <person name="Blanchette R.A."/>
            <person name="Henrissat B."/>
            <person name="Martin F."/>
            <person name="Cullen D."/>
            <person name="Hibbett D.S."/>
            <person name="Grigoriev I.V."/>
        </authorList>
    </citation>
    <scope>NUCLEOTIDE SEQUENCE [LARGE SCALE GENOMIC DNA]</scope>
    <source>
        <strain evidence="3">CBS 339.88</strain>
    </source>
</reference>
<dbReference type="AlphaFoldDB" id="A0A067TD11"/>
<name>A0A067TD11_GALM3</name>
<organism evidence="2 3">
    <name type="scientific">Galerina marginata (strain CBS 339.88)</name>
    <dbReference type="NCBI Taxonomy" id="685588"/>
    <lineage>
        <taxon>Eukaryota</taxon>
        <taxon>Fungi</taxon>
        <taxon>Dikarya</taxon>
        <taxon>Basidiomycota</taxon>
        <taxon>Agaricomycotina</taxon>
        <taxon>Agaricomycetes</taxon>
        <taxon>Agaricomycetidae</taxon>
        <taxon>Agaricales</taxon>
        <taxon>Agaricineae</taxon>
        <taxon>Strophariaceae</taxon>
        <taxon>Galerina</taxon>
    </lineage>
</organism>
<proteinExistence type="predicted"/>
<dbReference type="HOGENOM" id="CLU_177206_0_0_1"/>
<dbReference type="Pfam" id="PF24764">
    <property type="entry name" value="rva_4"/>
    <property type="match status" value="1"/>
</dbReference>
<sequence>LRRHNLRIQKSRVHQSLGRVNGLGRALRQRTAIQRRKYTSPRPNAVWHCDGHHKLIQWGIVIHGFIDGYCRTV</sequence>
<dbReference type="PANTHER" id="PTHR46791:SF5">
    <property type="entry name" value="CLR5 DOMAIN-CONTAINING PROTEIN-RELATED"/>
    <property type="match status" value="1"/>
</dbReference>
<dbReference type="Proteomes" id="UP000027222">
    <property type="component" value="Unassembled WGS sequence"/>
</dbReference>
<dbReference type="EMBL" id="KL142371">
    <property type="protein sequence ID" value="KDR81021.1"/>
    <property type="molecule type" value="Genomic_DNA"/>
</dbReference>
<dbReference type="PANTHER" id="PTHR46791">
    <property type="entry name" value="EXPRESSED PROTEIN"/>
    <property type="match status" value="1"/>
</dbReference>
<dbReference type="STRING" id="685588.A0A067TD11"/>
<keyword evidence="3" id="KW-1185">Reference proteome</keyword>
<evidence type="ECO:0000313" key="2">
    <source>
        <dbReference type="EMBL" id="KDR81021.1"/>
    </source>
</evidence>
<dbReference type="InterPro" id="IPR058913">
    <property type="entry name" value="Integrase_dom_put"/>
</dbReference>
<evidence type="ECO:0000313" key="3">
    <source>
        <dbReference type="Proteomes" id="UP000027222"/>
    </source>
</evidence>
<dbReference type="OrthoDB" id="2686689at2759"/>
<feature type="non-terminal residue" evidence="2">
    <location>
        <position position="73"/>
    </location>
</feature>
<protein>
    <recommendedName>
        <fullName evidence="1">Integrase core domain-containing protein</fullName>
    </recommendedName>
</protein>
<feature type="non-terminal residue" evidence="2">
    <location>
        <position position="1"/>
    </location>
</feature>
<feature type="domain" description="Integrase core" evidence="1">
    <location>
        <begin position="38"/>
        <end position="73"/>
    </location>
</feature>
<accession>A0A067TD11</accession>
<gene>
    <name evidence="2" type="ORF">GALMADRAFT_42458</name>
</gene>
<evidence type="ECO:0000259" key="1">
    <source>
        <dbReference type="Pfam" id="PF24764"/>
    </source>
</evidence>